<organism evidence="1">
    <name type="scientific">uncultured Caudovirales phage</name>
    <dbReference type="NCBI Taxonomy" id="2100421"/>
    <lineage>
        <taxon>Viruses</taxon>
        <taxon>Duplodnaviria</taxon>
        <taxon>Heunggongvirae</taxon>
        <taxon>Uroviricota</taxon>
        <taxon>Caudoviricetes</taxon>
        <taxon>Peduoviridae</taxon>
        <taxon>Maltschvirus</taxon>
        <taxon>Maltschvirus maltsch</taxon>
    </lineage>
</organism>
<protein>
    <submittedName>
        <fullName evidence="1">Uncharacterized protein</fullName>
    </submittedName>
</protein>
<reference evidence="1" key="1">
    <citation type="submission" date="2020-05" db="EMBL/GenBank/DDBJ databases">
        <authorList>
            <person name="Chiriac C."/>
            <person name="Salcher M."/>
            <person name="Ghai R."/>
            <person name="Kavagutti S V."/>
        </authorList>
    </citation>
    <scope>NUCLEOTIDE SEQUENCE</scope>
</reference>
<sequence length="87" mass="9929">MLVNAKKGVWCDYHKYQYGVTNPKGQVQAAWTIISELPRSSKIPRHYCQECAVNSSKWADGTYFDLKQQIQFAQERYGLTQGALDGI</sequence>
<proteinExistence type="predicted"/>
<name>A0A6J5QPS9_9CAUD</name>
<accession>A0A6J5QPS9</accession>
<gene>
    <name evidence="1" type="ORF">UFOVP1144_18</name>
</gene>
<dbReference type="EMBL" id="LR797094">
    <property type="protein sequence ID" value="CAB4186400.1"/>
    <property type="molecule type" value="Genomic_DNA"/>
</dbReference>
<evidence type="ECO:0000313" key="1">
    <source>
        <dbReference type="EMBL" id="CAB4186400.1"/>
    </source>
</evidence>